<keyword evidence="7" id="KW-0539">Nucleus</keyword>
<dbReference type="EMBL" id="BMAW01128667">
    <property type="protein sequence ID" value="GFU26848.1"/>
    <property type="molecule type" value="Genomic_DNA"/>
</dbReference>
<keyword evidence="12" id="KW-1185">Reference proteome</keyword>
<gene>
    <name evidence="11" type="primary">REXO4</name>
    <name evidence="11" type="ORF">NPIL_316461</name>
</gene>
<dbReference type="SUPFAM" id="SSF53098">
    <property type="entry name" value="Ribonuclease H-like"/>
    <property type="match status" value="1"/>
</dbReference>
<feature type="region of interest" description="Disordered" evidence="8">
    <location>
        <begin position="100"/>
        <end position="135"/>
    </location>
</feature>
<dbReference type="Gene3D" id="3.30.420.10">
    <property type="entry name" value="Ribonuclease H-like superfamily/Ribonuclease H"/>
    <property type="match status" value="1"/>
</dbReference>
<dbReference type="InterPro" id="IPR013520">
    <property type="entry name" value="Ribonucl_H"/>
</dbReference>
<evidence type="ECO:0000313" key="12">
    <source>
        <dbReference type="Proteomes" id="UP000887013"/>
    </source>
</evidence>
<evidence type="ECO:0000256" key="5">
    <source>
        <dbReference type="ARBA" id="ARBA00022801"/>
    </source>
</evidence>
<proteinExistence type="inferred from homology"/>
<evidence type="ECO:0000256" key="9">
    <source>
        <dbReference type="SAM" id="Phobius"/>
    </source>
</evidence>
<accession>A0A8X6QR70</accession>
<protein>
    <recommendedName>
        <fullName evidence="3">RNA exonuclease 4</fullName>
    </recommendedName>
</protein>
<dbReference type="GO" id="GO:0005634">
    <property type="term" value="C:nucleus"/>
    <property type="evidence" value="ECO:0007669"/>
    <property type="project" value="UniProtKB-SubCell"/>
</dbReference>
<evidence type="ECO:0000313" key="11">
    <source>
        <dbReference type="EMBL" id="GFU26848.1"/>
    </source>
</evidence>
<dbReference type="SMART" id="SM00479">
    <property type="entry name" value="EXOIII"/>
    <property type="match status" value="1"/>
</dbReference>
<keyword evidence="4" id="KW-0540">Nuclease</keyword>
<comment type="subcellular location">
    <subcellularLocation>
        <location evidence="1">Nucleus</location>
    </subcellularLocation>
</comment>
<dbReference type="InterPro" id="IPR047021">
    <property type="entry name" value="REXO1/3/4-like"/>
</dbReference>
<dbReference type="PANTHER" id="PTHR12801">
    <property type="entry name" value="RNA EXONUCLEASE REXO1 / RECO3 FAMILY MEMBER-RELATED"/>
    <property type="match status" value="1"/>
</dbReference>
<dbReference type="GO" id="GO:0003676">
    <property type="term" value="F:nucleic acid binding"/>
    <property type="evidence" value="ECO:0007669"/>
    <property type="project" value="InterPro"/>
</dbReference>
<feature type="domain" description="Exonuclease" evidence="10">
    <location>
        <begin position="175"/>
        <end position="336"/>
    </location>
</feature>
<dbReference type="Proteomes" id="UP000887013">
    <property type="component" value="Unassembled WGS sequence"/>
</dbReference>
<name>A0A8X6QR70_NEPPI</name>
<evidence type="ECO:0000256" key="8">
    <source>
        <dbReference type="SAM" id="MobiDB-lite"/>
    </source>
</evidence>
<organism evidence="11 12">
    <name type="scientific">Nephila pilipes</name>
    <name type="common">Giant wood spider</name>
    <name type="synonym">Nephila maculata</name>
    <dbReference type="NCBI Taxonomy" id="299642"/>
    <lineage>
        <taxon>Eukaryota</taxon>
        <taxon>Metazoa</taxon>
        <taxon>Ecdysozoa</taxon>
        <taxon>Arthropoda</taxon>
        <taxon>Chelicerata</taxon>
        <taxon>Arachnida</taxon>
        <taxon>Araneae</taxon>
        <taxon>Araneomorphae</taxon>
        <taxon>Entelegynae</taxon>
        <taxon>Araneoidea</taxon>
        <taxon>Nephilidae</taxon>
        <taxon>Nephila</taxon>
    </lineage>
</organism>
<dbReference type="FunFam" id="3.30.420.10:FF:000007">
    <property type="entry name" value="Interferon-stimulated exonuclease gene 20"/>
    <property type="match status" value="1"/>
</dbReference>
<dbReference type="PANTHER" id="PTHR12801:SF158">
    <property type="entry name" value="RNA EXONUCLEASE 4"/>
    <property type="match status" value="1"/>
</dbReference>
<dbReference type="Pfam" id="PF00929">
    <property type="entry name" value="RNase_T"/>
    <property type="match status" value="1"/>
</dbReference>
<dbReference type="GO" id="GO:0006364">
    <property type="term" value="P:rRNA processing"/>
    <property type="evidence" value="ECO:0007669"/>
    <property type="project" value="InterPro"/>
</dbReference>
<feature type="compositionally biased region" description="Basic residues" evidence="8">
    <location>
        <begin position="114"/>
        <end position="124"/>
    </location>
</feature>
<evidence type="ECO:0000256" key="1">
    <source>
        <dbReference type="ARBA" id="ARBA00004123"/>
    </source>
</evidence>
<keyword evidence="9" id="KW-0472">Membrane</keyword>
<dbReference type="GO" id="GO:0008408">
    <property type="term" value="F:3'-5' exonuclease activity"/>
    <property type="evidence" value="ECO:0007669"/>
    <property type="project" value="InterPro"/>
</dbReference>
<evidence type="ECO:0000259" key="10">
    <source>
        <dbReference type="SMART" id="SM00479"/>
    </source>
</evidence>
<feature type="transmembrane region" description="Helical" evidence="9">
    <location>
        <begin position="48"/>
        <end position="70"/>
    </location>
</feature>
<keyword evidence="6 11" id="KW-0269">Exonuclease</keyword>
<evidence type="ECO:0000256" key="6">
    <source>
        <dbReference type="ARBA" id="ARBA00022839"/>
    </source>
</evidence>
<dbReference type="InterPro" id="IPR037431">
    <property type="entry name" value="REX4_DEDDh_dom"/>
</dbReference>
<dbReference type="InterPro" id="IPR012337">
    <property type="entry name" value="RNaseH-like_sf"/>
</dbReference>
<dbReference type="InterPro" id="IPR036397">
    <property type="entry name" value="RNaseH_sf"/>
</dbReference>
<comment type="similarity">
    <text evidence="2">Belongs to the REXO4 family.</text>
</comment>
<sequence length="345" mass="39981">MEVNSERQCSKKRRKNKKASCDVNETVVRPEFFDGISNWLKLQQVRSILSYTIQFILEIFFTFPLFLSILCDNVLQSIAPRVRSCVSFVFEKVLEKTSKEENSENSIRSGEKTHFKKPHKKRQEYKRNPPNRKNFQKIKPQFKFDFDERKDSLVSAHSDLSDHEMDDEESMRLTKTVSIDCEMVGTGPTGDDSILARVSIVNAYGECVYDTFVKPMEEVTDYRTFVSGVRPSDLVDAKDLFEVQKEVFAIISGRRVVGHALNNDFEVLFMNHPRKLIRDTSKYKPFKKLFGGRTPSLKKLTAKLLGCEIQGAEHSSIEDAQAAMLLYLTHKKEWEKSLRQKKRKK</sequence>
<keyword evidence="5" id="KW-0378">Hydrolase</keyword>
<evidence type="ECO:0000256" key="2">
    <source>
        <dbReference type="ARBA" id="ARBA00010489"/>
    </source>
</evidence>
<evidence type="ECO:0000256" key="3">
    <source>
        <dbReference type="ARBA" id="ARBA00016937"/>
    </source>
</evidence>
<evidence type="ECO:0000256" key="7">
    <source>
        <dbReference type="ARBA" id="ARBA00023242"/>
    </source>
</evidence>
<dbReference type="CDD" id="cd06144">
    <property type="entry name" value="REX4_like"/>
    <property type="match status" value="1"/>
</dbReference>
<dbReference type="AlphaFoldDB" id="A0A8X6QR70"/>
<dbReference type="OrthoDB" id="8191639at2759"/>
<keyword evidence="9" id="KW-1133">Transmembrane helix</keyword>
<keyword evidence="9" id="KW-0812">Transmembrane</keyword>
<comment type="caution">
    <text evidence="11">The sequence shown here is derived from an EMBL/GenBank/DDBJ whole genome shotgun (WGS) entry which is preliminary data.</text>
</comment>
<evidence type="ECO:0000256" key="4">
    <source>
        <dbReference type="ARBA" id="ARBA00022722"/>
    </source>
</evidence>
<reference evidence="11" key="1">
    <citation type="submission" date="2020-08" db="EMBL/GenBank/DDBJ databases">
        <title>Multicomponent nature underlies the extraordinary mechanical properties of spider dragline silk.</title>
        <authorList>
            <person name="Kono N."/>
            <person name="Nakamura H."/>
            <person name="Mori M."/>
            <person name="Yoshida Y."/>
            <person name="Ohtoshi R."/>
            <person name="Malay A.D."/>
            <person name="Moran D.A.P."/>
            <person name="Tomita M."/>
            <person name="Numata K."/>
            <person name="Arakawa K."/>
        </authorList>
    </citation>
    <scope>NUCLEOTIDE SEQUENCE</scope>
</reference>